<protein>
    <submittedName>
        <fullName evidence="1">Uncharacterized protein</fullName>
    </submittedName>
</protein>
<comment type="caution">
    <text evidence="1">The sequence shown here is derived from an EMBL/GenBank/DDBJ whole genome shotgun (WGS) entry which is preliminary data.</text>
</comment>
<dbReference type="AlphaFoldDB" id="A0A4Y2PTL8"/>
<reference evidence="1 2" key="1">
    <citation type="journal article" date="2019" name="Sci. Rep.">
        <title>Orb-weaving spider Araneus ventricosus genome elucidates the spidroin gene catalogue.</title>
        <authorList>
            <person name="Kono N."/>
            <person name="Nakamura H."/>
            <person name="Ohtoshi R."/>
            <person name="Moran D.A.P."/>
            <person name="Shinohara A."/>
            <person name="Yoshida Y."/>
            <person name="Fujiwara M."/>
            <person name="Mori M."/>
            <person name="Tomita M."/>
            <person name="Arakawa K."/>
        </authorList>
    </citation>
    <scope>NUCLEOTIDE SEQUENCE [LARGE SCALE GENOMIC DNA]</scope>
</reference>
<gene>
    <name evidence="1" type="ORF">AVEN_91657_1</name>
</gene>
<organism evidence="1 2">
    <name type="scientific">Araneus ventricosus</name>
    <name type="common">Orbweaver spider</name>
    <name type="synonym">Epeira ventricosa</name>
    <dbReference type="NCBI Taxonomy" id="182803"/>
    <lineage>
        <taxon>Eukaryota</taxon>
        <taxon>Metazoa</taxon>
        <taxon>Ecdysozoa</taxon>
        <taxon>Arthropoda</taxon>
        <taxon>Chelicerata</taxon>
        <taxon>Arachnida</taxon>
        <taxon>Araneae</taxon>
        <taxon>Araneomorphae</taxon>
        <taxon>Entelegynae</taxon>
        <taxon>Araneoidea</taxon>
        <taxon>Araneidae</taxon>
        <taxon>Araneus</taxon>
    </lineage>
</organism>
<evidence type="ECO:0000313" key="2">
    <source>
        <dbReference type="Proteomes" id="UP000499080"/>
    </source>
</evidence>
<accession>A0A4Y2PTL8</accession>
<feature type="non-terminal residue" evidence="1">
    <location>
        <position position="1"/>
    </location>
</feature>
<sequence>LDTRALIERRDNKGSVEMFRNSDRKMNHRVGHRPISRGSFRSHGNYAHCHSDAHSECFGFHSNLCNYTLCNVSTDIQYHIDRTAHRRGKAQLETI</sequence>
<name>A0A4Y2PTL8_ARAVE</name>
<dbReference type="EMBL" id="BGPR01134945">
    <property type="protein sequence ID" value="GBN54624.1"/>
    <property type="molecule type" value="Genomic_DNA"/>
</dbReference>
<keyword evidence="2" id="KW-1185">Reference proteome</keyword>
<evidence type="ECO:0000313" key="1">
    <source>
        <dbReference type="EMBL" id="GBN54624.1"/>
    </source>
</evidence>
<proteinExistence type="predicted"/>
<dbReference type="Proteomes" id="UP000499080">
    <property type="component" value="Unassembled WGS sequence"/>
</dbReference>